<dbReference type="PANTHER" id="PTHR36766:SF30">
    <property type="entry name" value="TIR-NBS TYPE DISEASE RESISTANCE PROTEIN-RELATED"/>
    <property type="match status" value="1"/>
</dbReference>
<dbReference type="Proteomes" id="UP000824469">
    <property type="component" value="Unassembled WGS sequence"/>
</dbReference>
<dbReference type="GO" id="GO:0006952">
    <property type="term" value="P:defense response"/>
    <property type="evidence" value="ECO:0007669"/>
    <property type="project" value="UniProtKB-KW"/>
</dbReference>
<reference evidence="3 4" key="1">
    <citation type="journal article" date="2021" name="Nat. Plants">
        <title>The Taxus genome provides insights into paclitaxel biosynthesis.</title>
        <authorList>
            <person name="Xiong X."/>
            <person name="Gou J."/>
            <person name="Liao Q."/>
            <person name="Li Y."/>
            <person name="Zhou Q."/>
            <person name="Bi G."/>
            <person name="Li C."/>
            <person name="Du R."/>
            <person name="Wang X."/>
            <person name="Sun T."/>
            <person name="Guo L."/>
            <person name="Liang H."/>
            <person name="Lu P."/>
            <person name="Wu Y."/>
            <person name="Zhang Z."/>
            <person name="Ro D.K."/>
            <person name="Shang Y."/>
            <person name="Huang S."/>
            <person name="Yan J."/>
        </authorList>
    </citation>
    <scope>NUCLEOTIDE SEQUENCE [LARGE SCALE GENOMIC DNA]</scope>
    <source>
        <strain evidence="3">Ta-2019</strain>
    </source>
</reference>
<dbReference type="InterPro" id="IPR003593">
    <property type="entry name" value="AAA+_ATPase"/>
</dbReference>
<dbReference type="PRINTS" id="PR00364">
    <property type="entry name" value="DISEASERSIST"/>
</dbReference>
<dbReference type="InterPro" id="IPR036537">
    <property type="entry name" value="Adaptor_Cbl_N_dom_sf"/>
</dbReference>
<dbReference type="GO" id="GO:0043531">
    <property type="term" value="F:ADP binding"/>
    <property type="evidence" value="ECO:0007669"/>
    <property type="project" value="InterPro"/>
</dbReference>
<dbReference type="SMART" id="SM00382">
    <property type="entry name" value="AAA"/>
    <property type="match status" value="1"/>
</dbReference>
<feature type="non-terminal residue" evidence="3">
    <location>
        <position position="1"/>
    </location>
</feature>
<gene>
    <name evidence="3" type="ORF">KI387_034068</name>
</gene>
<evidence type="ECO:0000259" key="2">
    <source>
        <dbReference type="SMART" id="SM00382"/>
    </source>
</evidence>
<dbReference type="Pfam" id="PF23598">
    <property type="entry name" value="LRR_14"/>
    <property type="match status" value="1"/>
</dbReference>
<dbReference type="Pfam" id="PF00931">
    <property type="entry name" value="NB-ARC"/>
    <property type="match status" value="1"/>
</dbReference>
<accession>A0AA38BZC9</accession>
<feature type="non-terminal residue" evidence="3">
    <location>
        <position position="1049"/>
    </location>
</feature>
<dbReference type="SUPFAM" id="SSF52540">
    <property type="entry name" value="P-loop containing nucleoside triphosphate hydrolases"/>
    <property type="match status" value="1"/>
</dbReference>
<dbReference type="InterPro" id="IPR027417">
    <property type="entry name" value="P-loop_NTPase"/>
</dbReference>
<keyword evidence="4" id="KW-1185">Reference proteome</keyword>
<dbReference type="InterPro" id="IPR002182">
    <property type="entry name" value="NB-ARC"/>
</dbReference>
<dbReference type="InterPro" id="IPR055414">
    <property type="entry name" value="LRR_R13L4/SHOC2-like"/>
</dbReference>
<keyword evidence="1" id="KW-0677">Repeat</keyword>
<evidence type="ECO:0000256" key="1">
    <source>
        <dbReference type="ARBA" id="ARBA00022737"/>
    </source>
</evidence>
<evidence type="ECO:0000313" key="4">
    <source>
        <dbReference type="Proteomes" id="UP000824469"/>
    </source>
</evidence>
<protein>
    <recommendedName>
        <fullName evidence="2">AAA+ ATPase domain-containing protein</fullName>
    </recommendedName>
</protein>
<dbReference type="Gene3D" id="3.40.50.300">
    <property type="entry name" value="P-loop containing nucleotide triphosphate hydrolases"/>
    <property type="match status" value="1"/>
</dbReference>
<dbReference type="Gene3D" id="3.80.10.10">
    <property type="entry name" value="Ribonuclease Inhibitor"/>
    <property type="match status" value="1"/>
</dbReference>
<dbReference type="SUPFAM" id="SSF52047">
    <property type="entry name" value="RNI-like"/>
    <property type="match status" value="1"/>
</dbReference>
<feature type="domain" description="AAA+ ATPase" evidence="2">
    <location>
        <begin position="263"/>
        <end position="403"/>
    </location>
</feature>
<proteinExistence type="predicted"/>
<sequence length="1049" mass="116664">MGNACTCYSCSSSTPENNFTIDMPRDVGDLDVLISYIEERVKEIEAKKAHVAKTSGIESSSAGRLASFIQSGNNLLENIVKNVNKQACKMSFKSKLNKETRNVVFEVLKGAVEMNWVGVGLCVVGYVLDQVDKVSANKEQCIQLLKYMCSLAKYVKELVGHMPQEKLNDVVVFIVRGSLLCVSQMQSNDLSRFFSASVTATDLESVQSQLGKIYPDLTLGAVIGIWNKMATAPPPSQGMYPDAVGVDKQRDAVISLVEMKEKPARAVVIYGIGGIGKTTLATAVYNRLPLKSNGYKFCRVDMDQNCSQQDLQRQQEHIIRDLFGKEIKLSSCVEGQEQISICFREAATQRVFLFIDNALRGSDLEKLLPGDLSMLPEYSRILLTTRKLDETAMLQRSTIKRYDYSVNTLTDAEAKKLLCKQSLLSHDAFSPNGVDIDGLLRMCEGIPLVLELVGSKLREHADNISACNQTVSFLKDTILKGEGELSDKVVGVVYDTLKEEVYKEAFLDIISFFNGCERRLVSYIVGEREFIALEEAALVKIDGEGYLKVHDIVTARGRRLCESNRLTDLQSLKDVLLDRQKLGGLKGIWLESAENRFQLQAEHLDLMHRSLRVLTLKDSVEIEGRCKRTFETLRFSTSELSGAVLQRFGAFHCLQELLIKNRTEFESLPNSFVQLECLQVLVLKGCGLESLPASTGKLKFLETIDLCKCINLMSLPQSIGDLSRLKELYIEGCKNLSSLPEGFGRLESLRNLNIKGCKKLSSLPQGFGQLKSLECLCMSECSGLERLCDDFGNLTSLTTINASGCPALQGSAMDKIFEVENLVVLIISGSPMLNERWEEINSPRLLLVLNDRWKEAHSDVRQADVVRRGLFNDECRFVHIKDDGDKQVVDLSSLFSVGETKVAFLVTMSADISEEAPRIKEKLRDVASQGFNIIIYIYAGFEESNHRVLAEVFRDTGASAYAWIPLTNKHKQLFATFLIPPNTEHLRTLVVTANVYISEDGKKNVGNLASLSHPDDAMIYDTSGSVFGDVAEHIELMVLMADGSSIDED</sequence>
<organism evidence="3 4">
    <name type="scientific">Taxus chinensis</name>
    <name type="common">Chinese yew</name>
    <name type="synonym">Taxus wallichiana var. chinensis</name>
    <dbReference type="NCBI Taxonomy" id="29808"/>
    <lineage>
        <taxon>Eukaryota</taxon>
        <taxon>Viridiplantae</taxon>
        <taxon>Streptophyta</taxon>
        <taxon>Embryophyta</taxon>
        <taxon>Tracheophyta</taxon>
        <taxon>Spermatophyta</taxon>
        <taxon>Pinopsida</taxon>
        <taxon>Pinidae</taxon>
        <taxon>Conifers II</taxon>
        <taxon>Cupressales</taxon>
        <taxon>Taxaceae</taxon>
        <taxon>Taxus</taxon>
    </lineage>
</organism>
<dbReference type="PANTHER" id="PTHR36766">
    <property type="entry name" value="PLANT BROAD-SPECTRUM MILDEW RESISTANCE PROTEIN RPW8"/>
    <property type="match status" value="1"/>
</dbReference>
<dbReference type="Gene3D" id="1.20.930.20">
    <property type="entry name" value="Adaptor protein Cbl, N-terminal domain"/>
    <property type="match status" value="1"/>
</dbReference>
<dbReference type="InterPro" id="IPR032675">
    <property type="entry name" value="LRR_dom_sf"/>
</dbReference>
<dbReference type="AlphaFoldDB" id="A0AA38BZC9"/>
<name>A0AA38BZC9_TAXCH</name>
<evidence type="ECO:0000313" key="3">
    <source>
        <dbReference type="EMBL" id="KAH9289951.1"/>
    </source>
</evidence>
<dbReference type="GO" id="GO:0007166">
    <property type="term" value="P:cell surface receptor signaling pathway"/>
    <property type="evidence" value="ECO:0007669"/>
    <property type="project" value="InterPro"/>
</dbReference>
<comment type="caution">
    <text evidence="3">The sequence shown here is derived from an EMBL/GenBank/DDBJ whole genome shotgun (WGS) entry which is preliminary data.</text>
</comment>
<dbReference type="EMBL" id="JAHRHJ020003813">
    <property type="protein sequence ID" value="KAH9289951.1"/>
    <property type="molecule type" value="Genomic_DNA"/>
</dbReference>